<dbReference type="Pfam" id="PF01935">
    <property type="entry name" value="DUF87"/>
    <property type="match status" value="1"/>
</dbReference>
<feature type="domain" description="Helicase HerA central" evidence="2">
    <location>
        <begin position="143"/>
        <end position="384"/>
    </location>
</feature>
<feature type="compositionally biased region" description="Acidic residues" evidence="1">
    <location>
        <begin position="593"/>
        <end position="604"/>
    </location>
</feature>
<evidence type="ECO:0000313" key="4">
    <source>
        <dbReference type="Proteomes" id="UP001148313"/>
    </source>
</evidence>
<gene>
    <name evidence="3" type="ORF">OOZ53_13815</name>
</gene>
<protein>
    <submittedName>
        <fullName evidence="3">ATP-binding protein</fullName>
    </submittedName>
</protein>
<dbReference type="GO" id="GO:0005524">
    <property type="term" value="F:ATP binding"/>
    <property type="evidence" value="ECO:0007669"/>
    <property type="project" value="UniProtKB-KW"/>
</dbReference>
<comment type="caution">
    <text evidence="3">The sequence shown here is derived from an EMBL/GenBank/DDBJ whole genome shotgun (WGS) entry which is preliminary data.</text>
</comment>
<name>A0ABT4VNZ4_9HYPH</name>
<dbReference type="SUPFAM" id="SSF52540">
    <property type="entry name" value="P-loop containing nucleoside triphosphate hydrolases"/>
    <property type="match status" value="1"/>
</dbReference>
<dbReference type="PANTHER" id="PTHR42957">
    <property type="entry name" value="HELICASE MJ1565-RELATED"/>
    <property type="match status" value="1"/>
</dbReference>
<feature type="region of interest" description="Disordered" evidence="1">
    <location>
        <begin position="583"/>
        <end position="639"/>
    </location>
</feature>
<keyword evidence="3" id="KW-0067">ATP-binding</keyword>
<dbReference type="InterPro" id="IPR027417">
    <property type="entry name" value="P-loop_NTPase"/>
</dbReference>
<dbReference type="RefSeq" id="WP_271090422.1">
    <property type="nucleotide sequence ID" value="NZ_JAPJZH010000008.1"/>
</dbReference>
<dbReference type="InterPro" id="IPR002789">
    <property type="entry name" value="HerA_central"/>
</dbReference>
<dbReference type="Proteomes" id="UP001148313">
    <property type="component" value="Unassembled WGS sequence"/>
</dbReference>
<evidence type="ECO:0000313" key="3">
    <source>
        <dbReference type="EMBL" id="MDA4846438.1"/>
    </source>
</evidence>
<keyword evidence="3" id="KW-0547">Nucleotide-binding</keyword>
<evidence type="ECO:0000256" key="1">
    <source>
        <dbReference type="SAM" id="MobiDB-lite"/>
    </source>
</evidence>
<dbReference type="PANTHER" id="PTHR42957:SF1">
    <property type="entry name" value="HELICASE MJ1565-RELATED"/>
    <property type="match status" value="1"/>
</dbReference>
<keyword evidence="4" id="KW-1185">Reference proteome</keyword>
<dbReference type="Gene3D" id="3.40.50.300">
    <property type="entry name" value="P-loop containing nucleotide triphosphate hydrolases"/>
    <property type="match status" value="2"/>
</dbReference>
<organism evidence="3 4">
    <name type="scientific">Hoeflea poritis</name>
    <dbReference type="NCBI Taxonomy" id="2993659"/>
    <lineage>
        <taxon>Bacteria</taxon>
        <taxon>Pseudomonadati</taxon>
        <taxon>Pseudomonadota</taxon>
        <taxon>Alphaproteobacteria</taxon>
        <taxon>Hyphomicrobiales</taxon>
        <taxon>Rhizobiaceae</taxon>
        <taxon>Hoeflea</taxon>
    </lineage>
</organism>
<reference evidence="3" key="1">
    <citation type="submission" date="2022-11" db="EMBL/GenBank/DDBJ databases">
        <title>Hoeflea poritis sp. nov., isolated from scleractinian coral Porites lutea.</title>
        <authorList>
            <person name="Zhang G."/>
            <person name="Wei Q."/>
            <person name="Cai L."/>
        </authorList>
    </citation>
    <scope>NUCLEOTIDE SEQUENCE</scope>
    <source>
        <strain evidence="3">E7-10</strain>
    </source>
</reference>
<proteinExistence type="predicted"/>
<accession>A0ABT4VNZ4</accession>
<sequence length="639" mass="69877">MKRGSMINKPGVEERRDVSFPSRVLGHVVKCNGARATISARVPINEHALAATMSVGRLISIRVGQNRVVALVYSIHSPGEIWFEEEPNTMHFEVELVGEIRGEGEETKFSAGISDYPTLGSVAHQIRTTDLDAIYSVDSANPVNIGHLTQNAEIPSCISADALLDRHFAIVGTTGVGKSTAVSLLVNRIVDVCPDLRVLVLDPHNEFASAFKSRAHLIETDTLDLPFWLFRLEEFAEVIFRGRPTVAEEVDMLRDLIAEAKRNFKGTADGRPIARRQDRSSITSDTPVPYRVADLLALIDERIGQLDGREEKPYLRNLKQRIASVINDPRFRFMFSTNTIVDNLTDVISEIFRIPGDGQPITSFQLSGIPSEVVNAVASVLCRMAFEIALWSNGQMRILVLCEEAHRYVPADASLGFFPTRQAVARIAKEGRKYGVSLGVITQRPGELDPTILSQCSTVFAMRLANDRDQEIIRSAISNSSSSTISFLSSIGNGEAIAFGEAVAVPMRMCFERLKKHELPKTASGRGAGSSLRAKDGIPDVQHIIKSMRHTEVPLGSSGMPPQSAPLQPQMSDLADLEKAISGPAAPLAEPAMDMDEPAPEDESPSLGSVHSNDLRDSLLRKSPHRATLLKKAETPPTE</sequence>
<evidence type="ECO:0000259" key="2">
    <source>
        <dbReference type="Pfam" id="PF01935"/>
    </source>
</evidence>
<dbReference type="InterPro" id="IPR008571">
    <property type="entry name" value="HerA-like"/>
</dbReference>
<dbReference type="EMBL" id="JAPJZH010000008">
    <property type="protein sequence ID" value="MDA4846438.1"/>
    <property type="molecule type" value="Genomic_DNA"/>
</dbReference>